<dbReference type="InterPro" id="IPR006162">
    <property type="entry name" value="Ppantetheine_attach_site"/>
</dbReference>
<dbReference type="InterPro" id="IPR025110">
    <property type="entry name" value="AMP-bd_C"/>
</dbReference>
<dbReference type="PROSITE" id="PS00012">
    <property type="entry name" value="PHOSPHOPANTETHEINE"/>
    <property type="match status" value="1"/>
</dbReference>
<dbReference type="FunFam" id="3.40.50.980:FF:000001">
    <property type="entry name" value="Non-ribosomal peptide synthetase"/>
    <property type="match status" value="1"/>
</dbReference>
<dbReference type="Gene3D" id="3.60.130.10">
    <property type="entry name" value="Clavaminate synthase-like"/>
    <property type="match status" value="1"/>
</dbReference>
<dbReference type="EMBL" id="FNBN01000010">
    <property type="protein sequence ID" value="SDH29160.1"/>
    <property type="molecule type" value="Genomic_DNA"/>
</dbReference>
<keyword evidence="3" id="KW-0597">Phosphoprotein</keyword>
<dbReference type="Pfam" id="PF13193">
    <property type="entry name" value="AMP-binding_C"/>
    <property type="match status" value="1"/>
</dbReference>
<dbReference type="InterPro" id="IPR045851">
    <property type="entry name" value="AMP-bd_C_sf"/>
</dbReference>
<dbReference type="GO" id="GO:0005829">
    <property type="term" value="C:cytosol"/>
    <property type="evidence" value="ECO:0007669"/>
    <property type="project" value="TreeGrafter"/>
</dbReference>
<evidence type="ECO:0000259" key="5">
    <source>
        <dbReference type="PROSITE" id="PS50075"/>
    </source>
</evidence>
<dbReference type="Gene3D" id="3.30.300.30">
    <property type="match status" value="1"/>
</dbReference>
<dbReference type="PANTHER" id="PTHR45527">
    <property type="entry name" value="NONRIBOSOMAL PEPTIDE SYNTHETASE"/>
    <property type="match status" value="1"/>
</dbReference>
<keyword evidence="4" id="KW-0560">Oxidoreductase</keyword>
<dbReference type="InterPro" id="IPR023213">
    <property type="entry name" value="CAT-like_dom_sf"/>
</dbReference>
<dbReference type="Gene3D" id="3.30.559.10">
    <property type="entry name" value="Chloramphenicol acetyltransferase-like domain"/>
    <property type="match status" value="2"/>
</dbReference>
<dbReference type="NCBIfam" id="TIGR01733">
    <property type="entry name" value="AA-adenyl-dom"/>
    <property type="match status" value="1"/>
</dbReference>
<dbReference type="RefSeq" id="WP_089837585.1">
    <property type="nucleotide sequence ID" value="NZ_FNBN01000010.1"/>
</dbReference>
<keyword evidence="2" id="KW-0596">Phosphopantetheine</keyword>
<dbReference type="Pfam" id="PF02668">
    <property type="entry name" value="TauD"/>
    <property type="match status" value="1"/>
</dbReference>
<dbReference type="InterPro" id="IPR003819">
    <property type="entry name" value="TauD/TfdA-like"/>
</dbReference>
<reference evidence="6 7" key="1">
    <citation type="submission" date="2016-10" db="EMBL/GenBank/DDBJ databases">
        <authorList>
            <person name="de Groot N.N."/>
        </authorList>
    </citation>
    <scope>NUCLEOTIDE SEQUENCE [LARGE SCALE GENOMIC DNA]</scope>
    <source>
        <strain evidence="6 7">DSM 527</strain>
    </source>
</reference>
<dbReference type="InterPro" id="IPR009081">
    <property type="entry name" value="PP-bd_ACP"/>
</dbReference>
<dbReference type="SUPFAM" id="SSF51197">
    <property type="entry name" value="Clavaminate synthase-like"/>
    <property type="match status" value="1"/>
</dbReference>
<dbReference type="Gene3D" id="1.10.1200.10">
    <property type="entry name" value="ACP-like"/>
    <property type="match status" value="1"/>
</dbReference>
<dbReference type="Gene3D" id="3.30.559.30">
    <property type="entry name" value="Nonribosomal peptide synthetase, condensation domain"/>
    <property type="match status" value="2"/>
</dbReference>
<dbReference type="PROSITE" id="PS00455">
    <property type="entry name" value="AMP_BINDING"/>
    <property type="match status" value="1"/>
</dbReference>
<dbReference type="Gene3D" id="3.40.50.980">
    <property type="match status" value="2"/>
</dbReference>
<dbReference type="GO" id="GO:0044550">
    <property type="term" value="P:secondary metabolite biosynthetic process"/>
    <property type="evidence" value="ECO:0007669"/>
    <property type="project" value="TreeGrafter"/>
</dbReference>
<evidence type="ECO:0000313" key="7">
    <source>
        <dbReference type="Proteomes" id="UP000199045"/>
    </source>
</evidence>
<accession>A0A1G8B988</accession>
<dbReference type="Pfam" id="PF00550">
    <property type="entry name" value="PP-binding"/>
    <property type="match status" value="1"/>
</dbReference>
<feature type="domain" description="Carrier" evidence="5">
    <location>
        <begin position="1058"/>
        <end position="1133"/>
    </location>
</feature>
<dbReference type="STRING" id="104663.SAMN04488121_110180"/>
<dbReference type="Pfam" id="PF00668">
    <property type="entry name" value="Condensation"/>
    <property type="match status" value="2"/>
</dbReference>
<organism evidence="6 7">
    <name type="scientific">Chitinophaga filiformis</name>
    <name type="common">Myxococcus filiformis</name>
    <name type="synonym">Flexibacter filiformis</name>
    <dbReference type="NCBI Taxonomy" id="104663"/>
    <lineage>
        <taxon>Bacteria</taxon>
        <taxon>Pseudomonadati</taxon>
        <taxon>Bacteroidota</taxon>
        <taxon>Chitinophagia</taxon>
        <taxon>Chitinophagales</taxon>
        <taxon>Chitinophagaceae</taxon>
        <taxon>Chitinophaga</taxon>
    </lineage>
</organism>
<sequence length="1936" mass="220443">MRIAQLINRLKDDDTYIRLTAEDRLQVVFPDGHVPDETLLGILKERREEVILYLKHADKKIPVKPLEEQTDYPCSPSQKRLWVLQQLIGASAAYHVSVAYRFSGVIDLSRFETALRRLTEKHEVMRTCLIVKDNEPRQRILPEAVHYFSFKDVAVTEEALIAEIQAFKEQPFQLSEGQLFRVGMWKREGGDYYFMLVMHHVISDGWSVEVLMEELIRYYNGDMAVTEMPAVQYKEYAVWLNALSEAGRMEQHRQYWLDTLHGELPVLNIPTDLPRPVIQTYNGQHIQYEFPVAVVSAFSDMVKGKQASVFMGIMALINTLFHRYTGQQDIIVGTPIAGRPDNAFERQLGFYVNTVVLRTRVSGEDSFFSLLEQTRDNVLAAYEHQLYPFDKLVEEVSVHRDVSRSPVFDVMINYQEGSYLSDRTPVNTDLEVAALVIEDRTSQFDLSFDFTLSGNVLKVLVEYNTDLFMADRIHRMIGHLQGLMDSVTLQPSVHINVLNYIGAEERRLLLHILNEQQETINCNHTMHGLFEEQAARHPQRPAVIHGASVLDFATLNEQANQVAHQLVQQGIQKGQFVGVFLERGAQLAIAMMAIYKAGGVYVPVDHGNPSSRIQLLLKDATPFAVITNSALLQRELPCFEQIQLEVLILMDEWTTVLPYPIFDKSAWRQMSTSNVDGPSTPEDWAYMIYTSGTTGKPKGAILRHNGALNHMMNEFHALSLPDGFRFLQSANISSDISVWQFVAPWMLGGACVIVDKEDLQVYDRLLQILDQQAVTMTEFVPSYFSQLLSFMERYPDSRPPLQHMQWMMLSGEEVTVDAVNGWKRLYPHVNVLNAYGPTEASDDITHLLIYEPLRTGITKVPIGRPFINLNIFLVDKQLQLVPFGYHGEICVSGVGVGVGYWNLPEKTKEVFVPNPFEGTAGDRIYRTGDLGRWLPDGNLEFGGRIDQQVKIRGFRVEVAEIESVCREHDFVKDAVVLLQPGKEGEKKLVAYLLPADQEMSERQLIEIIRQYLAEKLPDHMVPPVYVVMEQFPTGLSDKVDRKALPGLDEITATEVLALPEGHLEMQLQKIWKQVLNKEAIGVHSNFFESGGHSLKAIQMTSRIYHDLGVRLALKDIFINPTIRQQAALIEASVVEKLPALQPAPEATYYPLSNAQQRIWISERLYENSMAYNMPMKYVFNGQLDTAALEKALFTIIDRHEILRTRFFELDGIPYQQVIPMAEVAPYFSVHAIGEAITVNDIVWQPFDLEKGVLLRVDILPVTATQYLLLMVSHHIISDGWSEDIFLNELVLLYDHFRKGEAPSLSPLSLQYKDYAVWQQSFLRSTIAAEQLQYWLRQFAGPVPMLELPIDFPRAEKKTFEAIDFKLELDLVTAEKIKMLATATGSSTYMILLSAIYVFLYRYTGQTDLVIGSPVAARNHLQLEDQIGCYMNTLALRVQLDANISFRELLEQVKQNTLNAFDHQDYPFDLLLSKLQYERYENRLPLFDVGFTWLNTIGHGDVEQVYEQGDYTVLPYTDGAGTVKSDCWIHAWEDTAGAIGVVLSFNKGLFRPQTASSMTDDLGQLIHHFVHQPDSEIHLITDMLVAAHKKLTTMNRNETKKKNLEKFFNIQTQPAAEKSIIRESVIPGNGGGLKLVTAAMPGVNLPRWLDSNRATVDKWLAEYGGILFRGFNVDTNERVQETADSFSGQQLRYFDQTSPRSALTGALYTSTDHPSDQVIHMHNELSYSFQWPLHIMFCCLIPSEEGGETPVADVRQVWKLLSEETRRKFRANGVKYVRNMRPGVGLSWQQVFQTNEKEKAAQHFIANKIAYEWKSDDHLHTEWTLPAVQQHPLTQEEVWFNHCFFYNEHMIESSMYEVLSAAGELPFNTYYGNGEPVEAATIQEIVSAFEAAKISFPWEKGDALLLDNMLMAHGRNPYKGNRKIAVAMFNPQSTPIA</sequence>
<dbReference type="GO" id="GO:0016706">
    <property type="term" value="F:2-oxoglutarate-dependent dioxygenase activity"/>
    <property type="evidence" value="ECO:0007669"/>
    <property type="project" value="UniProtKB-ARBA"/>
</dbReference>
<dbReference type="InterPro" id="IPR010071">
    <property type="entry name" value="AA_adenyl_dom"/>
</dbReference>
<evidence type="ECO:0000256" key="3">
    <source>
        <dbReference type="ARBA" id="ARBA00022553"/>
    </source>
</evidence>
<dbReference type="InterPro" id="IPR020845">
    <property type="entry name" value="AMP-binding_CS"/>
</dbReference>
<dbReference type="Proteomes" id="UP000199045">
    <property type="component" value="Unassembled WGS sequence"/>
</dbReference>
<gene>
    <name evidence="6" type="ORF">SAMN04488121_110180</name>
</gene>
<dbReference type="GO" id="GO:0031177">
    <property type="term" value="F:phosphopantetheine binding"/>
    <property type="evidence" value="ECO:0007669"/>
    <property type="project" value="TreeGrafter"/>
</dbReference>
<proteinExistence type="predicted"/>
<dbReference type="InterPro" id="IPR042098">
    <property type="entry name" value="TauD-like_sf"/>
</dbReference>
<dbReference type="SUPFAM" id="SSF56801">
    <property type="entry name" value="Acetyl-CoA synthetase-like"/>
    <property type="match status" value="1"/>
</dbReference>
<dbReference type="OrthoDB" id="9765680at2"/>
<dbReference type="PROSITE" id="PS50075">
    <property type="entry name" value="CARRIER"/>
    <property type="match status" value="1"/>
</dbReference>
<name>A0A1G8B988_CHIFI</name>
<dbReference type="CDD" id="cd05930">
    <property type="entry name" value="A_NRPS"/>
    <property type="match status" value="1"/>
</dbReference>
<dbReference type="GO" id="GO:0043041">
    <property type="term" value="P:amino acid activation for nonribosomal peptide biosynthetic process"/>
    <property type="evidence" value="ECO:0007669"/>
    <property type="project" value="TreeGrafter"/>
</dbReference>
<dbReference type="CDD" id="cd19531">
    <property type="entry name" value="LCL_NRPS-like"/>
    <property type="match status" value="2"/>
</dbReference>
<evidence type="ECO:0000313" key="6">
    <source>
        <dbReference type="EMBL" id="SDH29160.1"/>
    </source>
</evidence>
<evidence type="ECO:0000256" key="4">
    <source>
        <dbReference type="ARBA" id="ARBA00023002"/>
    </source>
</evidence>
<dbReference type="InterPro" id="IPR000873">
    <property type="entry name" value="AMP-dep_synth/lig_dom"/>
</dbReference>
<evidence type="ECO:0000256" key="2">
    <source>
        <dbReference type="ARBA" id="ARBA00022450"/>
    </source>
</evidence>
<dbReference type="InterPro" id="IPR001242">
    <property type="entry name" value="Condensation_dom"/>
</dbReference>
<dbReference type="InterPro" id="IPR036736">
    <property type="entry name" value="ACP-like_sf"/>
</dbReference>
<comment type="cofactor">
    <cofactor evidence="1">
        <name>pantetheine 4'-phosphate</name>
        <dbReference type="ChEBI" id="CHEBI:47942"/>
    </cofactor>
</comment>
<dbReference type="Pfam" id="PF00501">
    <property type="entry name" value="AMP-binding"/>
    <property type="match status" value="1"/>
</dbReference>
<dbReference type="Gene3D" id="2.30.38.10">
    <property type="entry name" value="Luciferase, Domain 3"/>
    <property type="match status" value="1"/>
</dbReference>
<protein>
    <submittedName>
        <fullName evidence="6">Amino acid adenylation domain-containing protein</fullName>
    </submittedName>
</protein>
<dbReference type="FunFam" id="1.10.1200.10:FF:000005">
    <property type="entry name" value="Nonribosomal peptide synthetase 1"/>
    <property type="match status" value="1"/>
</dbReference>
<dbReference type="SUPFAM" id="SSF52777">
    <property type="entry name" value="CoA-dependent acyltransferases"/>
    <property type="match status" value="4"/>
</dbReference>
<dbReference type="SUPFAM" id="SSF47336">
    <property type="entry name" value="ACP-like"/>
    <property type="match status" value="1"/>
</dbReference>
<evidence type="ECO:0000256" key="1">
    <source>
        <dbReference type="ARBA" id="ARBA00001957"/>
    </source>
</evidence>
<dbReference type="PANTHER" id="PTHR45527:SF1">
    <property type="entry name" value="FATTY ACID SYNTHASE"/>
    <property type="match status" value="1"/>
</dbReference>